<name>A0A9P3HMI0_9FUNG</name>
<keyword evidence="3" id="KW-1185">Reference proteome</keyword>
<feature type="compositionally biased region" description="Basic and acidic residues" evidence="1">
    <location>
        <begin position="208"/>
        <end position="221"/>
    </location>
</feature>
<evidence type="ECO:0000313" key="3">
    <source>
        <dbReference type="Proteomes" id="UP000827284"/>
    </source>
</evidence>
<dbReference type="EMBL" id="BQFW01000015">
    <property type="protein sequence ID" value="GJJ79123.1"/>
    <property type="molecule type" value="Genomic_DNA"/>
</dbReference>
<gene>
    <name evidence="2" type="ORF">EMPS_11482</name>
</gene>
<protein>
    <submittedName>
        <fullName evidence="2">Uncharacterized protein</fullName>
    </submittedName>
</protein>
<feature type="region of interest" description="Disordered" evidence="1">
    <location>
        <begin position="101"/>
        <end position="166"/>
    </location>
</feature>
<reference evidence="2" key="1">
    <citation type="submission" date="2021-11" db="EMBL/GenBank/DDBJ databases">
        <authorList>
            <person name="Herlambang A."/>
            <person name="Guo Y."/>
            <person name="Takashima Y."/>
            <person name="Nishizawa T."/>
        </authorList>
    </citation>
    <scope>NUCLEOTIDE SEQUENCE</scope>
    <source>
        <strain evidence="2">E1425</strain>
    </source>
</reference>
<evidence type="ECO:0000313" key="2">
    <source>
        <dbReference type="EMBL" id="GJJ79123.1"/>
    </source>
</evidence>
<accession>A0A9P3HMI0</accession>
<comment type="caution">
    <text evidence="2">The sequence shown here is derived from an EMBL/GenBank/DDBJ whole genome shotgun (WGS) entry which is preliminary data.</text>
</comment>
<dbReference type="Proteomes" id="UP000827284">
    <property type="component" value="Unassembled WGS sequence"/>
</dbReference>
<proteinExistence type="predicted"/>
<feature type="compositionally biased region" description="Polar residues" evidence="1">
    <location>
        <begin position="101"/>
        <end position="118"/>
    </location>
</feature>
<feature type="region of interest" description="Disordered" evidence="1">
    <location>
        <begin position="192"/>
        <end position="224"/>
    </location>
</feature>
<sequence length="354" mass="40261">MRVPENFMSLHVPGQTKIAADSKSRSRAFQKMANYLKAQLEAQPGLIGNLELDSITAYMVDRRWSKMVANYKTKLEEPGSESQKHLQKHYTELSDLFRVNSNNGPIASTSTDAPSGTRKSSRYSRAEVLSPSSKDVHDKEYIELSDNEEEEEEEEELETEPLERHRAGNKRLAVDLFSKLSDEVERPMPEIRASLHSNPPVVKQAKARGNEDASDTRKSNGRETASIRSTLAAMGQSFSSSAQSIPADEEEPVIVLSRDETDQSVALSRQFSTLNYGFKFLPTKEVLESQERMQRLQMQHEKDMLRMRLHGQRAELDAQKEMKKMDLQIAFAAATKENQREIIKKVWGDQEKEK</sequence>
<feature type="compositionally biased region" description="Acidic residues" evidence="1">
    <location>
        <begin position="143"/>
        <end position="160"/>
    </location>
</feature>
<reference evidence="2" key="2">
    <citation type="journal article" date="2022" name="Microbiol. Resour. Announc.">
        <title>Whole-Genome Sequence of Entomortierella parvispora E1425, a Mucoromycotan Fungus Associated with Burkholderiaceae-Related Endosymbiotic Bacteria.</title>
        <authorList>
            <person name="Herlambang A."/>
            <person name="Guo Y."/>
            <person name="Takashima Y."/>
            <person name="Narisawa K."/>
            <person name="Ohta H."/>
            <person name="Nishizawa T."/>
        </authorList>
    </citation>
    <scope>NUCLEOTIDE SEQUENCE</scope>
    <source>
        <strain evidence="2">E1425</strain>
    </source>
</reference>
<evidence type="ECO:0000256" key="1">
    <source>
        <dbReference type="SAM" id="MobiDB-lite"/>
    </source>
</evidence>
<organism evidence="2 3">
    <name type="scientific">Entomortierella parvispora</name>
    <dbReference type="NCBI Taxonomy" id="205924"/>
    <lineage>
        <taxon>Eukaryota</taxon>
        <taxon>Fungi</taxon>
        <taxon>Fungi incertae sedis</taxon>
        <taxon>Mucoromycota</taxon>
        <taxon>Mortierellomycotina</taxon>
        <taxon>Mortierellomycetes</taxon>
        <taxon>Mortierellales</taxon>
        <taxon>Mortierellaceae</taxon>
        <taxon>Entomortierella</taxon>
    </lineage>
</organism>
<dbReference type="AlphaFoldDB" id="A0A9P3HMI0"/>